<keyword evidence="2" id="KW-1185">Reference proteome</keyword>
<evidence type="ECO:0000313" key="1">
    <source>
        <dbReference type="EMBL" id="RLM24742.1"/>
    </source>
</evidence>
<dbReference type="AlphaFoldDB" id="A0A421DPE5"/>
<organism evidence="1 2">
    <name type="scientific">Brenneria alni</name>
    <dbReference type="NCBI Taxonomy" id="71656"/>
    <lineage>
        <taxon>Bacteria</taxon>
        <taxon>Pseudomonadati</taxon>
        <taxon>Pseudomonadota</taxon>
        <taxon>Gammaproteobacteria</taxon>
        <taxon>Enterobacterales</taxon>
        <taxon>Pectobacteriaceae</taxon>
        <taxon>Brenneria</taxon>
    </lineage>
</organism>
<reference evidence="1 2" key="1">
    <citation type="submission" date="2016-09" db="EMBL/GenBank/DDBJ databases">
        <authorList>
            <person name="Doonan J."/>
            <person name="Pachebat J.A."/>
            <person name="Golyshin P.N."/>
            <person name="Denman S."/>
            <person name="Mcdonald J.E."/>
        </authorList>
    </citation>
    <scope>NUCLEOTIDE SEQUENCE [LARGE SCALE GENOMIC DNA]</scope>
    <source>
        <strain evidence="1 2">NCPPB 3934</strain>
    </source>
</reference>
<comment type="caution">
    <text evidence="1">The sequence shown here is derived from an EMBL/GenBank/DDBJ whole genome shotgun (WGS) entry which is preliminary data.</text>
</comment>
<dbReference type="EMBL" id="MJLZ01000015">
    <property type="protein sequence ID" value="RLM24742.1"/>
    <property type="molecule type" value="Genomic_DNA"/>
</dbReference>
<evidence type="ECO:0000313" key="2">
    <source>
        <dbReference type="Proteomes" id="UP000285648"/>
    </source>
</evidence>
<sequence>MNMNDRKVNFTHDGQVVIVGIHSKIKSKIKDSGEIVWIINHSITIDDIKYRQSDYGREWERMIEPKDTRQYRRWEHSGTPYYYFRKVTSIRIISLLNSILLRDEVNKFDWGKS</sequence>
<dbReference type="RefSeq" id="WP_121574756.1">
    <property type="nucleotide sequence ID" value="NZ_MJLZ01000015.1"/>
</dbReference>
<gene>
    <name evidence="1" type="ORF">BIY29_08470</name>
</gene>
<dbReference type="Proteomes" id="UP000285648">
    <property type="component" value="Unassembled WGS sequence"/>
</dbReference>
<proteinExistence type="predicted"/>
<protein>
    <submittedName>
        <fullName evidence="1">Uncharacterized protein</fullName>
    </submittedName>
</protein>
<name>A0A421DPE5_9GAMM</name>
<accession>A0A421DPE5</accession>